<protein>
    <submittedName>
        <fullName evidence="1">Uncharacterized protein</fullName>
    </submittedName>
</protein>
<reference evidence="1 2" key="2">
    <citation type="journal article" date="2022" name="Mol. Ecol. Resour.">
        <title>The genomes of chicory, endive, great burdock and yacon provide insights into Asteraceae paleo-polyploidization history and plant inulin production.</title>
        <authorList>
            <person name="Fan W."/>
            <person name="Wang S."/>
            <person name="Wang H."/>
            <person name="Wang A."/>
            <person name="Jiang F."/>
            <person name="Liu H."/>
            <person name="Zhao H."/>
            <person name="Xu D."/>
            <person name="Zhang Y."/>
        </authorList>
    </citation>
    <scope>NUCLEOTIDE SEQUENCE [LARGE SCALE GENOMIC DNA]</scope>
    <source>
        <strain evidence="2">cv. Punajuju</strain>
        <tissue evidence="1">Leaves</tissue>
    </source>
</reference>
<name>A0ACB9D2E7_CICIN</name>
<accession>A0ACB9D2E7</accession>
<proteinExistence type="predicted"/>
<evidence type="ECO:0000313" key="2">
    <source>
        <dbReference type="Proteomes" id="UP001055811"/>
    </source>
</evidence>
<reference evidence="2" key="1">
    <citation type="journal article" date="2022" name="Mol. Ecol. Resour.">
        <title>The genomes of chicory, endive, great burdock and yacon provide insights into Asteraceae palaeo-polyploidization history and plant inulin production.</title>
        <authorList>
            <person name="Fan W."/>
            <person name="Wang S."/>
            <person name="Wang H."/>
            <person name="Wang A."/>
            <person name="Jiang F."/>
            <person name="Liu H."/>
            <person name="Zhao H."/>
            <person name="Xu D."/>
            <person name="Zhang Y."/>
        </authorList>
    </citation>
    <scope>NUCLEOTIDE SEQUENCE [LARGE SCALE GENOMIC DNA]</scope>
    <source>
        <strain evidence="2">cv. Punajuju</strain>
    </source>
</reference>
<dbReference type="EMBL" id="CM042013">
    <property type="protein sequence ID" value="KAI3740769.1"/>
    <property type="molecule type" value="Genomic_DNA"/>
</dbReference>
<sequence length="186" mass="21344">MAWNTVNLGHALVLLHFSIVLVSFYLVPILILLLHADMRDRLLVIVVEPELIPNFDEYSDKDEPDAETITSMLGFQSYWDATYADELTNFREHGDAGEVWFSADVMEMVASWTKGLCIDISQKHLQNHNKDNDSESVNQEEKDLASLRNNHHNPFQFSLYSQLKKSTSLNHQVLDMMLGYKDGKTI</sequence>
<evidence type="ECO:0000313" key="1">
    <source>
        <dbReference type="EMBL" id="KAI3740769.1"/>
    </source>
</evidence>
<dbReference type="Proteomes" id="UP001055811">
    <property type="component" value="Linkage Group LG05"/>
</dbReference>
<organism evidence="1 2">
    <name type="scientific">Cichorium intybus</name>
    <name type="common">Chicory</name>
    <dbReference type="NCBI Taxonomy" id="13427"/>
    <lineage>
        <taxon>Eukaryota</taxon>
        <taxon>Viridiplantae</taxon>
        <taxon>Streptophyta</taxon>
        <taxon>Embryophyta</taxon>
        <taxon>Tracheophyta</taxon>
        <taxon>Spermatophyta</taxon>
        <taxon>Magnoliopsida</taxon>
        <taxon>eudicotyledons</taxon>
        <taxon>Gunneridae</taxon>
        <taxon>Pentapetalae</taxon>
        <taxon>asterids</taxon>
        <taxon>campanulids</taxon>
        <taxon>Asterales</taxon>
        <taxon>Asteraceae</taxon>
        <taxon>Cichorioideae</taxon>
        <taxon>Cichorieae</taxon>
        <taxon>Cichoriinae</taxon>
        <taxon>Cichorium</taxon>
    </lineage>
</organism>
<comment type="caution">
    <text evidence="1">The sequence shown here is derived from an EMBL/GenBank/DDBJ whole genome shotgun (WGS) entry which is preliminary data.</text>
</comment>
<gene>
    <name evidence="1" type="ORF">L2E82_31242</name>
</gene>
<keyword evidence="2" id="KW-1185">Reference proteome</keyword>